<dbReference type="Gene3D" id="1.20.5.460">
    <property type="entry name" value="Single helix bin"/>
    <property type="match status" value="1"/>
</dbReference>
<gene>
    <name evidence="4" type="ORF">GCM10009409_23600</name>
</gene>
<evidence type="ECO:0000313" key="5">
    <source>
        <dbReference type="Proteomes" id="UP000654367"/>
    </source>
</evidence>
<dbReference type="PANTHER" id="PTHR43096">
    <property type="entry name" value="DNAJ HOMOLOG 1, MITOCHONDRIAL-RELATED"/>
    <property type="match status" value="1"/>
</dbReference>
<dbReference type="InterPro" id="IPR001623">
    <property type="entry name" value="DnaJ_domain"/>
</dbReference>
<dbReference type="Gene3D" id="1.10.287.110">
    <property type="entry name" value="DnaJ domain"/>
    <property type="match status" value="1"/>
</dbReference>
<dbReference type="RefSeq" id="WP_188920592.1">
    <property type="nucleotide sequence ID" value="NZ_BMQV01000023.1"/>
</dbReference>
<keyword evidence="1" id="KW-0143">Chaperone</keyword>
<dbReference type="PROSITE" id="PS50076">
    <property type="entry name" value="DNAJ_2"/>
    <property type="match status" value="1"/>
</dbReference>
<evidence type="ECO:0000259" key="3">
    <source>
        <dbReference type="PROSITE" id="PS50076"/>
    </source>
</evidence>
<dbReference type="Pfam" id="PF00226">
    <property type="entry name" value="DnaJ"/>
    <property type="match status" value="1"/>
</dbReference>
<dbReference type="SUPFAM" id="SSF46565">
    <property type="entry name" value="Chaperone J-domain"/>
    <property type="match status" value="1"/>
</dbReference>
<dbReference type="Gene3D" id="2.60.260.20">
    <property type="entry name" value="Urease metallochaperone UreE, N-terminal domain"/>
    <property type="match status" value="2"/>
</dbReference>
<dbReference type="GO" id="GO:0003677">
    <property type="term" value="F:DNA binding"/>
    <property type="evidence" value="ECO:0007669"/>
    <property type="project" value="UniProtKB-KW"/>
</dbReference>
<dbReference type="Pfam" id="PF01556">
    <property type="entry name" value="DnaJ_C"/>
    <property type="match status" value="1"/>
</dbReference>
<feature type="region of interest" description="Disordered" evidence="2">
    <location>
        <begin position="79"/>
        <end position="101"/>
    </location>
</feature>
<feature type="domain" description="J" evidence="3">
    <location>
        <begin position="5"/>
        <end position="69"/>
    </location>
</feature>
<dbReference type="InterPro" id="IPR036869">
    <property type="entry name" value="J_dom_sf"/>
</dbReference>
<evidence type="ECO:0000313" key="4">
    <source>
        <dbReference type="EMBL" id="GGP56741.1"/>
    </source>
</evidence>
<dbReference type="InterPro" id="IPR018253">
    <property type="entry name" value="DnaJ_domain_CS"/>
</dbReference>
<dbReference type="CDD" id="cd10747">
    <property type="entry name" value="DnaJ_C"/>
    <property type="match status" value="1"/>
</dbReference>
<comment type="caution">
    <text evidence="4">The sequence shown here is derived from an EMBL/GenBank/DDBJ whole genome shotgun (WGS) entry which is preliminary data.</text>
</comment>
<accession>A0ABQ2Q6Q2</accession>
<organism evidence="4 5">
    <name type="scientific">Shewanella saliphila</name>
    <dbReference type="NCBI Taxonomy" id="2282698"/>
    <lineage>
        <taxon>Bacteria</taxon>
        <taxon>Pseudomonadati</taxon>
        <taxon>Pseudomonadota</taxon>
        <taxon>Gammaproteobacteria</taxon>
        <taxon>Alteromonadales</taxon>
        <taxon>Shewanellaceae</taxon>
        <taxon>Shewanella</taxon>
    </lineage>
</organism>
<keyword evidence="5" id="KW-1185">Reference proteome</keyword>
<evidence type="ECO:0000256" key="1">
    <source>
        <dbReference type="ARBA" id="ARBA00023186"/>
    </source>
</evidence>
<evidence type="ECO:0000256" key="2">
    <source>
        <dbReference type="SAM" id="MobiDB-lite"/>
    </source>
</evidence>
<sequence>MNFKDYYTVLGIDPQADVKAVKAAYKKLAVKYHPDVSKHDDAEAKFKEIGEAYAILSNAKKRAEYDEVRHHHLNRSQHNYTGQAGASAGQHWGQQESDPQSDQEFADFFNSIFGARHSGFDSRHSGFDPNQQHHGRQSHHAKGQDIEMDFPMFLEETLTDTLKPVSFTLQQRDAHGHVVEHPKSLKVNIPAGVSNGERIRLKGQGGPGQTKADNGDLYLKIRYAPHPLFDVDGRNLTIVVPVAPWEAVLGTKVKLPTLTGPIQLSIPANSQSGQRLRIKGKGLLGKKEQGDLFAVLKIVVPTVSDVTSNHLWTELAEKNTFDPRASWSK</sequence>
<protein>
    <submittedName>
        <fullName evidence="4">DNA-binding protein</fullName>
    </submittedName>
</protein>
<dbReference type="InterPro" id="IPR008971">
    <property type="entry name" value="HSP40/DnaJ_pept-bd"/>
</dbReference>
<dbReference type="SUPFAM" id="SSF49493">
    <property type="entry name" value="HSP40/DnaJ peptide-binding domain"/>
    <property type="match status" value="2"/>
</dbReference>
<dbReference type="PROSITE" id="PS00636">
    <property type="entry name" value="DNAJ_1"/>
    <property type="match status" value="1"/>
</dbReference>
<dbReference type="Proteomes" id="UP000654367">
    <property type="component" value="Unassembled WGS sequence"/>
</dbReference>
<keyword evidence="4" id="KW-0238">DNA-binding</keyword>
<dbReference type="InterPro" id="IPR002939">
    <property type="entry name" value="DnaJ_C"/>
</dbReference>
<feature type="region of interest" description="Disordered" evidence="2">
    <location>
        <begin position="120"/>
        <end position="143"/>
    </location>
</feature>
<dbReference type="PANTHER" id="PTHR43096:SF52">
    <property type="entry name" value="DNAJ HOMOLOG 1, MITOCHONDRIAL-RELATED"/>
    <property type="match status" value="1"/>
</dbReference>
<name>A0ABQ2Q6Q2_9GAMM</name>
<proteinExistence type="predicted"/>
<dbReference type="EMBL" id="BMQV01000023">
    <property type="protein sequence ID" value="GGP56741.1"/>
    <property type="molecule type" value="Genomic_DNA"/>
</dbReference>
<dbReference type="SMART" id="SM00271">
    <property type="entry name" value="DnaJ"/>
    <property type="match status" value="1"/>
</dbReference>
<reference evidence="5" key="1">
    <citation type="journal article" date="2019" name="Int. J. Syst. Evol. Microbiol.">
        <title>The Global Catalogue of Microorganisms (GCM) 10K type strain sequencing project: providing services to taxonomists for standard genome sequencing and annotation.</title>
        <authorList>
            <consortium name="The Broad Institute Genomics Platform"/>
            <consortium name="The Broad Institute Genome Sequencing Center for Infectious Disease"/>
            <person name="Wu L."/>
            <person name="Ma J."/>
        </authorList>
    </citation>
    <scope>NUCLEOTIDE SEQUENCE [LARGE SCALE GENOMIC DNA]</scope>
    <source>
        <strain evidence="5">JCM 32304</strain>
    </source>
</reference>
<dbReference type="CDD" id="cd06257">
    <property type="entry name" value="DnaJ"/>
    <property type="match status" value="1"/>
</dbReference>
<dbReference type="PRINTS" id="PR00625">
    <property type="entry name" value="JDOMAIN"/>
</dbReference>